<keyword evidence="3 4" id="KW-0346">Stress response</keyword>
<evidence type="ECO:0000313" key="7">
    <source>
        <dbReference type="EMBL" id="ADC35996.1"/>
    </source>
</evidence>
<dbReference type="GO" id="GO:0051082">
    <property type="term" value="F:unfolded protein binding"/>
    <property type="evidence" value="ECO:0007669"/>
    <property type="project" value="TreeGrafter"/>
</dbReference>
<proteinExistence type="inferred from homology"/>
<dbReference type="AlphaFoldDB" id="E3T6Q2"/>
<dbReference type="GO" id="GO:0000774">
    <property type="term" value="F:adenyl-nucleotide exchange factor activity"/>
    <property type="evidence" value="ECO:0007669"/>
    <property type="project" value="InterPro"/>
</dbReference>
<dbReference type="GO" id="GO:0042803">
    <property type="term" value="F:protein homodimerization activity"/>
    <property type="evidence" value="ECO:0007669"/>
    <property type="project" value="InterPro"/>
</dbReference>
<dbReference type="PRINTS" id="PR00773">
    <property type="entry name" value="GRPEPROTEIN"/>
</dbReference>
<dbReference type="HAMAP" id="MF_01151">
    <property type="entry name" value="GrpE"/>
    <property type="match status" value="1"/>
</dbReference>
<dbReference type="Gene3D" id="2.30.22.10">
    <property type="entry name" value="Head domain of nucleotide exchange factor GrpE"/>
    <property type="match status" value="1"/>
</dbReference>
<keyword evidence="6" id="KW-0175">Coiled coil</keyword>
<accession>E3T6Q2</accession>
<keyword evidence="3" id="KW-0963">Cytoplasm</keyword>
<keyword evidence="2 3" id="KW-0143">Chaperone</keyword>
<reference evidence="7" key="2">
    <citation type="journal article" date="2010" name="Appl. Environ. Microbiol.">
        <title>Comparative analysis of acidobacterial genomic fragments from terrestrial and aquatic metagenomic libraries, with emphasis on acidobacteria subdivision 6.</title>
        <authorList>
            <person name="Kielak A.M."/>
            <person name="van Veen J.A."/>
            <person name="Kowalchuk G.A."/>
        </authorList>
    </citation>
    <scope>NUCLEOTIDE SEQUENCE</scope>
</reference>
<reference evidence="7" key="1">
    <citation type="submission" date="2009-12" db="EMBL/GenBank/DDBJ databases">
        <authorList>
            <person name="Kielak A."/>
            <person name="van Veen J.A."/>
            <person name="Kowalchuk G.A."/>
        </authorList>
    </citation>
    <scope>NUCLEOTIDE SEQUENCE</scope>
</reference>
<dbReference type="InterPro" id="IPR000740">
    <property type="entry name" value="GrpE"/>
</dbReference>
<dbReference type="InterPro" id="IPR013805">
    <property type="entry name" value="GrpE_CC"/>
</dbReference>
<evidence type="ECO:0000256" key="3">
    <source>
        <dbReference type="HAMAP-Rule" id="MF_01151"/>
    </source>
</evidence>
<dbReference type="PROSITE" id="PS01071">
    <property type="entry name" value="GRPE"/>
    <property type="match status" value="1"/>
</dbReference>
<sequence>MPSHRTRAQERADEIDVSPTKLLAQIEALTAENAAAREQADEYLLALQRERAEFLNFKRRTAEERQRDYGLAAEDLIRKVLSLADDFDLAIEARPESIAGDPWFEGVSAIDRKLRVLLESEGVSPIDASPGTAFDPRDHEAIAYVPGTGRGEGEIVEQVRRGYRLRDRLLRPALVAVAAGDAGTTTETLPN</sequence>
<feature type="coiled-coil region" evidence="6">
    <location>
        <begin position="26"/>
        <end position="53"/>
    </location>
</feature>
<name>E3T6Q2_9BACT</name>
<dbReference type="SUPFAM" id="SSF51064">
    <property type="entry name" value="Head domain of nucleotide exchange factor GrpE"/>
    <property type="match status" value="1"/>
</dbReference>
<dbReference type="PANTHER" id="PTHR21237">
    <property type="entry name" value="GRPE PROTEIN"/>
    <property type="match status" value="1"/>
</dbReference>
<dbReference type="CDD" id="cd00446">
    <property type="entry name" value="GrpE"/>
    <property type="match status" value="1"/>
</dbReference>
<organism evidence="7">
    <name type="scientific">uncultured bacterium 148</name>
    <dbReference type="NCBI Taxonomy" id="698380"/>
    <lineage>
        <taxon>Bacteria</taxon>
        <taxon>environmental samples</taxon>
    </lineage>
</organism>
<evidence type="ECO:0000256" key="6">
    <source>
        <dbReference type="SAM" id="Coils"/>
    </source>
</evidence>
<evidence type="ECO:0000256" key="1">
    <source>
        <dbReference type="ARBA" id="ARBA00009054"/>
    </source>
</evidence>
<dbReference type="Pfam" id="PF01025">
    <property type="entry name" value="GrpE"/>
    <property type="match status" value="1"/>
</dbReference>
<evidence type="ECO:0000256" key="2">
    <source>
        <dbReference type="ARBA" id="ARBA00023186"/>
    </source>
</evidence>
<dbReference type="GO" id="GO:0006457">
    <property type="term" value="P:protein folding"/>
    <property type="evidence" value="ECO:0007669"/>
    <property type="project" value="InterPro"/>
</dbReference>
<dbReference type="PANTHER" id="PTHR21237:SF23">
    <property type="entry name" value="GRPE PROTEIN HOMOLOG, MITOCHONDRIAL"/>
    <property type="match status" value="1"/>
</dbReference>
<gene>
    <name evidence="3" type="primary">grpE</name>
</gene>
<comment type="function">
    <text evidence="3 4">Participates actively in the response to hyperosmotic and heat shock by preventing the aggregation of stress-denatured proteins, in association with DnaK and GrpE. It is the nucleotide exchange factor for DnaK and may function as a thermosensor. Unfolded proteins bind initially to DnaJ; upon interaction with the DnaJ-bound protein, DnaK hydrolyzes its bound ATP, resulting in the formation of a stable complex. GrpE releases ADP from DnaK; ATP binding to DnaK triggers the release of the substrate protein, thus completing the reaction cycle. Several rounds of ATP-dependent interactions between DnaJ, DnaK and GrpE are required for fully efficient folding.</text>
</comment>
<dbReference type="GO" id="GO:0005737">
    <property type="term" value="C:cytoplasm"/>
    <property type="evidence" value="ECO:0007669"/>
    <property type="project" value="UniProtKB-SubCell"/>
</dbReference>
<comment type="subunit">
    <text evidence="3">Homodimer.</text>
</comment>
<comment type="subcellular location">
    <subcellularLocation>
        <location evidence="3">Cytoplasm</location>
    </subcellularLocation>
</comment>
<comment type="similarity">
    <text evidence="1 3 5">Belongs to the GrpE family.</text>
</comment>
<dbReference type="GO" id="GO:0051087">
    <property type="term" value="F:protein-folding chaperone binding"/>
    <property type="evidence" value="ECO:0007669"/>
    <property type="project" value="InterPro"/>
</dbReference>
<dbReference type="InterPro" id="IPR009012">
    <property type="entry name" value="GrpE_head"/>
</dbReference>
<dbReference type="Gene3D" id="3.90.20.20">
    <property type="match status" value="1"/>
</dbReference>
<evidence type="ECO:0000256" key="4">
    <source>
        <dbReference type="RuleBase" id="RU000639"/>
    </source>
</evidence>
<dbReference type="EMBL" id="GU260707">
    <property type="protein sequence ID" value="ADC35996.1"/>
    <property type="molecule type" value="Genomic_DNA"/>
</dbReference>
<dbReference type="SUPFAM" id="SSF58014">
    <property type="entry name" value="Coiled-coil domain of nucleotide exchange factor GrpE"/>
    <property type="match status" value="1"/>
</dbReference>
<evidence type="ECO:0000256" key="5">
    <source>
        <dbReference type="RuleBase" id="RU004478"/>
    </source>
</evidence>
<protein>
    <recommendedName>
        <fullName evidence="3 4">Protein GrpE</fullName>
    </recommendedName>
    <alternativeName>
        <fullName evidence="3">HSP-70 cofactor</fullName>
    </alternativeName>
</protein>